<keyword evidence="2" id="KW-1185">Reference proteome</keyword>
<comment type="caution">
    <text evidence="1">The sequence shown here is derived from an EMBL/GenBank/DDBJ whole genome shotgun (WGS) entry which is preliminary data.</text>
</comment>
<dbReference type="EMBL" id="LUGG01000019">
    <property type="protein sequence ID" value="OBZ68773.1"/>
    <property type="molecule type" value="Genomic_DNA"/>
</dbReference>
<accession>A0A1C7LVI9</accession>
<gene>
    <name evidence="1" type="ORF">A0H81_11027</name>
</gene>
<reference evidence="1 2" key="1">
    <citation type="submission" date="2016-03" db="EMBL/GenBank/DDBJ databases">
        <title>Whole genome sequencing of Grifola frondosa 9006-11.</title>
        <authorList>
            <person name="Min B."/>
            <person name="Park H."/>
            <person name="Kim J.-G."/>
            <person name="Cho H."/>
            <person name="Oh Y.-L."/>
            <person name="Kong W.-S."/>
            <person name="Choi I.-G."/>
        </authorList>
    </citation>
    <scope>NUCLEOTIDE SEQUENCE [LARGE SCALE GENOMIC DNA]</scope>
    <source>
        <strain evidence="1 2">9006-11</strain>
    </source>
</reference>
<dbReference type="Proteomes" id="UP000092993">
    <property type="component" value="Unassembled WGS sequence"/>
</dbReference>
<evidence type="ECO:0000313" key="1">
    <source>
        <dbReference type="EMBL" id="OBZ68773.1"/>
    </source>
</evidence>
<protein>
    <submittedName>
        <fullName evidence="1">Uncharacterized protein</fullName>
    </submittedName>
</protein>
<evidence type="ECO:0000313" key="2">
    <source>
        <dbReference type="Proteomes" id="UP000092993"/>
    </source>
</evidence>
<name>A0A1C7LVI9_GRIFR</name>
<proteinExistence type="predicted"/>
<sequence>MFLTPFCLITVTIFARRYLKLAAALAVVLLYIRNITLMSFQNPASSSFKSSASSSREAPQRKYWNATKDIVFSRYAAEQLFVKLPINTPLLSSRQALLSCSSSLAVSRVRYRDSSIEYSSQPYCENISYATGSELQIRGRHVGSRDNPGTMQKAASWQGYWPERNIGFGFQDTRLTWHASAWGDVRGSPTADRPSCHAAARSLRWIGVYARLGALHRDSPDKLQSGASSLLTSPAASCARHDPSRICLQLRMGTVDQECRRPARTSLSG</sequence>
<dbReference type="AlphaFoldDB" id="A0A1C7LVI9"/>
<organism evidence="1 2">
    <name type="scientific">Grifola frondosa</name>
    <name type="common">Maitake</name>
    <name type="synonym">Polyporus frondosus</name>
    <dbReference type="NCBI Taxonomy" id="5627"/>
    <lineage>
        <taxon>Eukaryota</taxon>
        <taxon>Fungi</taxon>
        <taxon>Dikarya</taxon>
        <taxon>Basidiomycota</taxon>
        <taxon>Agaricomycotina</taxon>
        <taxon>Agaricomycetes</taxon>
        <taxon>Polyporales</taxon>
        <taxon>Grifolaceae</taxon>
        <taxon>Grifola</taxon>
    </lineage>
</organism>